<dbReference type="PANTHER" id="PTHR35601">
    <property type="entry name" value="TOXIN RELE"/>
    <property type="match status" value="1"/>
</dbReference>
<dbReference type="Pfam" id="PF05973">
    <property type="entry name" value="Gp49"/>
    <property type="match status" value="1"/>
</dbReference>
<dbReference type="AlphaFoldDB" id="A0A7W1YGK9"/>
<dbReference type="RefSeq" id="WP_181676936.1">
    <property type="nucleotide sequence ID" value="NZ_JABJVM010000010.1"/>
</dbReference>
<accession>A0A7W1YGK9</accession>
<protein>
    <submittedName>
        <fullName evidence="2">Type II toxin-antitoxin system RelE/ParE family toxin</fullName>
    </submittedName>
</protein>
<organism evidence="2 3">
    <name type="scientific">Listeria rustica</name>
    <dbReference type="NCBI Taxonomy" id="2713503"/>
    <lineage>
        <taxon>Bacteria</taxon>
        <taxon>Bacillati</taxon>
        <taxon>Bacillota</taxon>
        <taxon>Bacilli</taxon>
        <taxon>Bacillales</taxon>
        <taxon>Listeriaceae</taxon>
        <taxon>Listeria</taxon>
    </lineage>
</organism>
<dbReference type="InterPro" id="IPR009241">
    <property type="entry name" value="HigB-like"/>
</dbReference>
<gene>
    <name evidence="2" type="ORF">HPK16_10605</name>
</gene>
<evidence type="ECO:0000256" key="1">
    <source>
        <dbReference type="ARBA" id="ARBA00006226"/>
    </source>
</evidence>
<comment type="caution">
    <text evidence="2">The sequence shown here is derived from an EMBL/GenBank/DDBJ whole genome shotgun (WGS) entry which is preliminary data.</text>
</comment>
<dbReference type="Gene3D" id="3.30.2310.20">
    <property type="entry name" value="RelE-like"/>
    <property type="match status" value="1"/>
</dbReference>
<reference evidence="2 3" key="1">
    <citation type="submission" date="2020-05" db="EMBL/GenBank/DDBJ databases">
        <authorList>
            <person name="Carlin C.R."/>
        </authorList>
    </citation>
    <scope>NUCLEOTIDE SEQUENCE [LARGE SCALE GENOMIC DNA]</scope>
    <source>
        <strain evidence="2 3">FSL W9-0585</strain>
    </source>
</reference>
<dbReference type="SUPFAM" id="SSF143011">
    <property type="entry name" value="RelE-like"/>
    <property type="match status" value="1"/>
</dbReference>
<keyword evidence="3" id="KW-1185">Reference proteome</keyword>
<evidence type="ECO:0000313" key="2">
    <source>
        <dbReference type="EMBL" id="MBA3926792.1"/>
    </source>
</evidence>
<comment type="similarity">
    <text evidence="1">Belongs to the RelE toxin family.</text>
</comment>
<proteinExistence type="inferred from homology"/>
<name>A0A7W1YGK9_9LIST</name>
<dbReference type="PANTHER" id="PTHR35601:SF1">
    <property type="entry name" value="TOXIN RELE"/>
    <property type="match status" value="1"/>
</dbReference>
<dbReference type="InterPro" id="IPR035093">
    <property type="entry name" value="RelE/ParE_toxin_dom_sf"/>
</dbReference>
<reference evidence="2 3" key="2">
    <citation type="submission" date="2020-08" db="EMBL/GenBank/DDBJ databases">
        <title>Listeria ohnekaius sp. nov. and Listeria portnoyii sp. nov. isolated from non-agricultural and natural environments.</title>
        <authorList>
            <person name="Weller D."/>
            <person name="Belias A.M."/>
            <person name="Liao J."/>
            <person name="Guo S."/>
            <person name="Orsi R.H."/>
            <person name="Wiedmann M."/>
        </authorList>
    </citation>
    <scope>NUCLEOTIDE SEQUENCE [LARGE SCALE GENOMIC DNA]</scope>
    <source>
        <strain evidence="2 3">FSL W9-0585</strain>
    </source>
</reference>
<sequence length="107" mass="11899">MSYDIELTNLAAKQLKKMDGSVKQMLLKGIKRLAERGDTIGKPLGGELAGCRELKFRSDGLRLIYTIDQGRIVITILTMAKRGDDVVFQMALNELKKEIAAAWSSSR</sequence>
<dbReference type="Proteomes" id="UP000548787">
    <property type="component" value="Unassembled WGS sequence"/>
</dbReference>
<evidence type="ECO:0000313" key="3">
    <source>
        <dbReference type="Proteomes" id="UP000548787"/>
    </source>
</evidence>
<dbReference type="EMBL" id="JABJVM010000010">
    <property type="protein sequence ID" value="MBA3926792.1"/>
    <property type="molecule type" value="Genomic_DNA"/>
</dbReference>